<dbReference type="InterPro" id="IPR027417">
    <property type="entry name" value="P-loop_NTPase"/>
</dbReference>
<dbReference type="Pfam" id="PF13087">
    <property type="entry name" value="AAA_12"/>
    <property type="match status" value="1"/>
</dbReference>
<dbReference type="InterPro" id="IPR045055">
    <property type="entry name" value="DNA2/NAM7-like"/>
</dbReference>
<dbReference type="CDD" id="cd18808">
    <property type="entry name" value="SF1_C_Upf1"/>
    <property type="match status" value="1"/>
</dbReference>
<dbReference type="InterPro" id="IPR003593">
    <property type="entry name" value="AAA+_ATPase"/>
</dbReference>
<evidence type="ECO:0000313" key="3">
    <source>
        <dbReference type="EMBL" id="GAA3953147.1"/>
    </source>
</evidence>
<keyword evidence="4" id="KW-1185">Reference proteome</keyword>
<keyword evidence="1" id="KW-0175">Coiled coil</keyword>
<reference evidence="4" key="1">
    <citation type="journal article" date="2019" name="Int. J. Syst. Evol. Microbiol.">
        <title>The Global Catalogue of Microorganisms (GCM) 10K type strain sequencing project: providing services to taxonomists for standard genome sequencing and annotation.</title>
        <authorList>
            <consortium name="The Broad Institute Genomics Platform"/>
            <consortium name="The Broad Institute Genome Sequencing Center for Infectious Disease"/>
            <person name="Wu L."/>
            <person name="Ma J."/>
        </authorList>
    </citation>
    <scope>NUCLEOTIDE SEQUENCE [LARGE SCALE GENOMIC DNA]</scope>
    <source>
        <strain evidence="4">JCM 17555</strain>
    </source>
</reference>
<name>A0ABP7NSB9_9GAMM</name>
<dbReference type="PANTHER" id="PTHR10887">
    <property type="entry name" value="DNA2/NAM7 HELICASE FAMILY"/>
    <property type="match status" value="1"/>
</dbReference>
<dbReference type="InterPro" id="IPR047187">
    <property type="entry name" value="SF1_C_Upf1"/>
</dbReference>
<dbReference type="PANTHER" id="PTHR10887:SF530">
    <property type="entry name" value="SUPERFAMILY I DNA HELICASES"/>
    <property type="match status" value="1"/>
</dbReference>
<dbReference type="InterPro" id="IPR041679">
    <property type="entry name" value="DNA2/NAM7-like_C"/>
</dbReference>
<organism evidence="3 4">
    <name type="scientific">Allohahella marinimesophila</name>
    <dbReference type="NCBI Taxonomy" id="1054972"/>
    <lineage>
        <taxon>Bacteria</taxon>
        <taxon>Pseudomonadati</taxon>
        <taxon>Pseudomonadota</taxon>
        <taxon>Gammaproteobacteria</taxon>
        <taxon>Oceanospirillales</taxon>
        <taxon>Hahellaceae</taxon>
        <taxon>Allohahella</taxon>
    </lineage>
</organism>
<dbReference type="SUPFAM" id="SSF52540">
    <property type="entry name" value="P-loop containing nucleoside triphosphate hydrolases"/>
    <property type="match status" value="2"/>
</dbReference>
<sequence>MNIMDELQGMTRYFRQSLLDAERLCPEDAQILQAWGVAARGNEPVVKAGLLAVDQIAWHTGWLDDDTASVVFDVFDKQSVGGKRPESVSIVMFPRVDLLQSRGGRRNSYKRAVLMPLLVFVELNRDGELTPGKTPPWIPRLWLSPNGGQNTPLGEFAALDEYLSSTSFQAVECWQDLVDYAEGMITAVTGIDFQEQLHEDYVGSKQAMLLLEPPVSGARDRMVKVLEKIEDGESPGALYRRFISRESQPVQALMDTAQHREAASAHLGQMTRAFPLSPKQRIALHHQIANGGEGELLAINGPPGTGKTTLLRSVVANLFVTSALREQEPPIIVAASNNNQAVTNILDSFARVNDTGFDDKLQGRWLPELKTYGLYCCSSALANERNTFAYHGPKGEGLMAAMQTAQYLDQAEPAFLEKVSAWHEQGVSTVGDARSLLLDALQLTEAEMRKGYDLVDRVQTLESELNELFGSKAALLASLDQIRKSIADLEANEDDLLDQLDTFHRAWRDRSYWNKLLSWVPFVARKNALDNARQLNEWLISLDSWSDLDVERYYRAAIADVKKNSILAVAQIERIQRFSQQYFEQKHQLDEWILRHQPDAFADQDHSEQHLESLRERLEDILDCSLRFTAFKLATHYWEARWLEETRSFVDSKDADRKSPAKTLRKWRRYAKLTPCFVSTFYMVPTFFTAFEKTDALWKDIPLFGEIDLLIVDEAGQALPEVAAASFALAKQALVVGDTDQIEPVWNVPVGIDHANLKRFELLRDETDHEEFWLKSGLMASGGNVMTVAQRQSRFHQFENLQRGLYLTEHRRCHDSIISYCNDLVYQGVMEPLRGDRAKAGPWPQLGLFPVSGRSRSAGGSRVNEQEAAAIAQWIAENKAQIVAHMRSSDAGAFAEASESDILLTQLGIITPFSKQADRIRQALKQHGLPPLTVGTVHAFQGAERTMVLFSSVYAQGDEDSGKFYDASPNMLNVAVSRARDVFLVFGDPDGFGVDQPGTPSGRLRSLLSTLEVMAPAVLEPA</sequence>
<protein>
    <submittedName>
        <fullName evidence="3">AAA domain-containing protein</fullName>
    </submittedName>
</protein>
<feature type="domain" description="AAA+ ATPase" evidence="2">
    <location>
        <begin position="293"/>
        <end position="777"/>
    </location>
</feature>
<accession>A0ABP7NSB9</accession>
<evidence type="ECO:0000313" key="4">
    <source>
        <dbReference type="Proteomes" id="UP001501337"/>
    </source>
</evidence>
<gene>
    <name evidence="3" type="ORF">GCM10022278_10080</name>
</gene>
<dbReference type="Pfam" id="PF13086">
    <property type="entry name" value="AAA_11"/>
    <property type="match status" value="1"/>
</dbReference>
<dbReference type="InterPro" id="IPR041677">
    <property type="entry name" value="DNA2/NAM7_AAA_11"/>
</dbReference>
<proteinExistence type="predicted"/>
<comment type="caution">
    <text evidence="3">The sequence shown here is derived from an EMBL/GenBank/DDBJ whole genome shotgun (WGS) entry which is preliminary data.</text>
</comment>
<evidence type="ECO:0000259" key="2">
    <source>
        <dbReference type="SMART" id="SM00382"/>
    </source>
</evidence>
<dbReference type="Gene3D" id="3.40.50.300">
    <property type="entry name" value="P-loop containing nucleotide triphosphate hydrolases"/>
    <property type="match status" value="3"/>
</dbReference>
<dbReference type="EMBL" id="BAABBO010000002">
    <property type="protein sequence ID" value="GAA3953147.1"/>
    <property type="molecule type" value="Genomic_DNA"/>
</dbReference>
<dbReference type="SMART" id="SM00382">
    <property type="entry name" value="AAA"/>
    <property type="match status" value="1"/>
</dbReference>
<feature type="coiled-coil region" evidence="1">
    <location>
        <begin position="472"/>
        <end position="506"/>
    </location>
</feature>
<dbReference type="Proteomes" id="UP001501337">
    <property type="component" value="Unassembled WGS sequence"/>
</dbReference>
<evidence type="ECO:0000256" key="1">
    <source>
        <dbReference type="SAM" id="Coils"/>
    </source>
</evidence>